<accession>A0A8H5T5H5</accession>
<feature type="domain" description="CENP-V/GFA" evidence="5">
    <location>
        <begin position="534"/>
        <end position="660"/>
    </location>
</feature>
<proteinExistence type="inferred from homology"/>
<evidence type="ECO:0000313" key="7">
    <source>
        <dbReference type="Proteomes" id="UP000572754"/>
    </source>
</evidence>
<comment type="caution">
    <text evidence="6">The sequence shown here is derived from an EMBL/GenBank/DDBJ whole genome shotgun (WGS) entry which is preliminary data.</text>
</comment>
<dbReference type="PANTHER" id="PTHR28208">
    <property type="entry name" value="PHOSPHATIDATE PHOSPHATASE APP1"/>
    <property type="match status" value="1"/>
</dbReference>
<dbReference type="Pfam" id="PF04828">
    <property type="entry name" value="GFA"/>
    <property type="match status" value="1"/>
</dbReference>
<keyword evidence="2" id="KW-0479">Metal-binding</keyword>
<dbReference type="Pfam" id="PF09949">
    <property type="entry name" value="APP1_cat"/>
    <property type="match status" value="1"/>
</dbReference>
<dbReference type="EMBL" id="JAAQPE010000380">
    <property type="protein sequence ID" value="KAF5665995.1"/>
    <property type="molecule type" value="Genomic_DNA"/>
</dbReference>
<evidence type="ECO:0000256" key="1">
    <source>
        <dbReference type="ARBA" id="ARBA00005495"/>
    </source>
</evidence>
<dbReference type="GO" id="GO:0030479">
    <property type="term" value="C:actin cortical patch"/>
    <property type="evidence" value="ECO:0007669"/>
    <property type="project" value="TreeGrafter"/>
</dbReference>
<protein>
    <submittedName>
        <fullName evidence="6">Actin filament organization app1</fullName>
    </submittedName>
</protein>
<organism evidence="6 7">
    <name type="scientific">Fusarium circinatum</name>
    <name type="common">Pitch canker fungus</name>
    <name type="synonym">Gibberella circinata</name>
    <dbReference type="NCBI Taxonomy" id="48490"/>
    <lineage>
        <taxon>Eukaryota</taxon>
        <taxon>Fungi</taxon>
        <taxon>Dikarya</taxon>
        <taxon>Ascomycota</taxon>
        <taxon>Pezizomycotina</taxon>
        <taxon>Sordariomycetes</taxon>
        <taxon>Hypocreomycetidae</taxon>
        <taxon>Hypocreales</taxon>
        <taxon>Nectriaceae</taxon>
        <taxon>Fusarium</taxon>
        <taxon>Fusarium fujikuroi species complex</taxon>
    </lineage>
</organism>
<dbReference type="GO" id="GO:0016846">
    <property type="term" value="F:carbon-sulfur lyase activity"/>
    <property type="evidence" value="ECO:0007669"/>
    <property type="project" value="InterPro"/>
</dbReference>
<dbReference type="InterPro" id="IPR006913">
    <property type="entry name" value="CENP-V/GFA"/>
</dbReference>
<keyword evidence="3" id="KW-0862">Zinc</keyword>
<dbReference type="GO" id="GO:0008195">
    <property type="term" value="F:phosphatidate phosphatase activity"/>
    <property type="evidence" value="ECO:0007669"/>
    <property type="project" value="InterPro"/>
</dbReference>
<dbReference type="SUPFAM" id="SSF51316">
    <property type="entry name" value="Mss4-like"/>
    <property type="match status" value="1"/>
</dbReference>
<feature type="region of interest" description="Disordered" evidence="4">
    <location>
        <begin position="674"/>
        <end position="694"/>
    </location>
</feature>
<dbReference type="PROSITE" id="PS51891">
    <property type="entry name" value="CENP_V_GFA"/>
    <property type="match status" value="1"/>
</dbReference>
<evidence type="ECO:0000313" key="6">
    <source>
        <dbReference type="EMBL" id="KAF5665995.1"/>
    </source>
</evidence>
<dbReference type="InterPro" id="IPR019236">
    <property type="entry name" value="APP1_cat"/>
</dbReference>
<keyword evidence="7" id="KW-1185">Reference proteome</keyword>
<evidence type="ECO:0000256" key="3">
    <source>
        <dbReference type="ARBA" id="ARBA00022833"/>
    </source>
</evidence>
<reference evidence="6 7" key="2">
    <citation type="submission" date="2020-05" db="EMBL/GenBank/DDBJ databases">
        <title>Identification and distribution of gene clusters putatively required for synthesis of sphingolipid metabolism inhibitors in phylogenetically diverse species of the filamentous fungus Fusarium.</title>
        <authorList>
            <person name="Kim H.-S."/>
            <person name="Busman M."/>
            <person name="Brown D.W."/>
            <person name="Divon H."/>
            <person name="Uhlig S."/>
            <person name="Proctor R.H."/>
        </authorList>
    </citation>
    <scope>NUCLEOTIDE SEQUENCE [LARGE SCALE GENOMIC DNA]</scope>
    <source>
        <strain evidence="6 7">NRRL 25331</strain>
    </source>
</reference>
<evidence type="ECO:0000256" key="4">
    <source>
        <dbReference type="SAM" id="MobiDB-lite"/>
    </source>
</evidence>
<name>A0A8H5T5H5_FUSCI</name>
<dbReference type="AlphaFoldDB" id="A0A8H5T5H5"/>
<dbReference type="Gene3D" id="3.90.1590.10">
    <property type="entry name" value="glutathione-dependent formaldehyde- activating enzyme (gfa)"/>
    <property type="match status" value="1"/>
</dbReference>
<sequence length="694" mass="78111">MADKLDFDPSAFAADMQLRTRKTRNFDKIEHDLPDPKSAAFQKTQAAALSAPVNVSAWLSRFAQWNPFGKAVDAGDIVWLMDNTAYQNSETDQWEAEFVAAVFENEPKCRVADIVSGIASTLGLADDAAERDVIEKRIIPFLWDIQAARVFWIEHKKKEIKLGPTSINGITTSVEPLHHAHKGSVVDATALVPQGTQGLHDMQTYYAGPEGWAVISDVDDTIKVTLTSDPLGILKTTFVDEPTPVPGMPELYSELQTLLPRDTPWFYLSASPYNLYPLLREFRDRYFPQGTLILRDSSWRTIAGLLSALTMGTEEYKADRMKKIHSWLPKRKLILIGDSTQSDPEAYGEIYRTFPGWVKMILIRKATDVAAIGIEEKNQLERFEKAFKNVPVEAWHVFEEPNPYETNTFEFEAMDELMEFQSYQIAPDLNHLLTHIDTPVSIKFSDLVCYGSELERTGRPQPIKFTMMCHTLSEMKQELNLRFHVYMSNGEPWPRHTAESKRLAGQAIKVGFETLVGNGRIIMRDKDQDTPSAITGGCLCGAIRYTVNFDQEYPWPPISSACQCTMCRKWTSSLVAQFLVISPKQISPALNTFLSFKEYMSSPGRFRGFCGDCGTPIAWRSADYTPIFDLYLGTLDENYLVGDSVVAKTLATPNGTQYWLQNAVHGVTDVLEGGKKYSEEGPDGIRDAEDFSNL</sequence>
<evidence type="ECO:0000256" key="2">
    <source>
        <dbReference type="ARBA" id="ARBA00022723"/>
    </source>
</evidence>
<dbReference type="InterPro" id="IPR052935">
    <property type="entry name" value="Mg2+_PAP"/>
</dbReference>
<comment type="similarity">
    <text evidence="1">Belongs to the Gfa family.</text>
</comment>
<gene>
    <name evidence="6" type="ORF">FCIRC_10350</name>
</gene>
<evidence type="ECO:0000259" key="5">
    <source>
        <dbReference type="PROSITE" id="PS51891"/>
    </source>
</evidence>
<dbReference type="GO" id="GO:0046872">
    <property type="term" value="F:metal ion binding"/>
    <property type="evidence" value="ECO:0007669"/>
    <property type="project" value="UniProtKB-KW"/>
</dbReference>
<reference evidence="7" key="1">
    <citation type="journal article" date="2020" name="BMC Genomics">
        <title>Correction to: Identification and distribution of gene clusters required for synthesis of sphingolipid metabolism inhibitors in diverse species of the filamentous fungus Fusarium.</title>
        <authorList>
            <person name="Kim H.S."/>
            <person name="Lohmar J.M."/>
            <person name="Busman M."/>
            <person name="Brown D.W."/>
            <person name="Naumann T.A."/>
            <person name="Divon H.H."/>
            <person name="Lysoe E."/>
            <person name="Uhlig S."/>
            <person name="Proctor R.H."/>
        </authorList>
    </citation>
    <scope>NUCLEOTIDE SEQUENCE [LARGE SCALE GENOMIC DNA]</scope>
    <source>
        <strain evidence="7">NRRL 25331</strain>
    </source>
</reference>
<dbReference type="Proteomes" id="UP000572754">
    <property type="component" value="Unassembled WGS sequence"/>
</dbReference>
<dbReference type="PANTHER" id="PTHR28208:SF1">
    <property type="entry name" value="FILAMENT ORGANIZATION PROTEIN APP1-LIKE, PUTATIVE (AFU_ORTHOLOGUE AFUA_1G06650)-RELATED"/>
    <property type="match status" value="1"/>
</dbReference>
<dbReference type="InterPro" id="IPR011057">
    <property type="entry name" value="Mss4-like_sf"/>
</dbReference>